<dbReference type="InterPro" id="IPR021109">
    <property type="entry name" value="Peptidase_aspartic_dom_sf"/>
</dbReference>
<dbReference type="GO" id="GO:0006508">
    <property type="term" value="P:proteolysis"/>
    <property type="evidence" value="ECO:0007669"/>
    <property type="project" value="InterPro"/>
</dbReference>
<gene>
    <name evidence="3" type="ORF">RDI58_017899</name>
</gene>
<evidence type="ECO:0000259" key="2">
    <source>
        <dbReference type="Pfam" id="PF14541"/>
    </source>
</evidence>
<evidence type="ECO:0000313" key="4">
    <source>
        <dbReference type="Proteomes" id="UP001371456"/>
    </source>
</evidence>
<evidence type="ECO:0000256" key="1">
    <source>
        <dbReference type="SAM" id="MobiDB-lite"/>
    </source>
</evidence>
<keyword evidence="4" id="KW-1185">Reference proteome</keyword>
<feature type="region of interest" description="Disordered" evidence="1">
    <location>
        <begin position="63"/>
        <end position="85"/>
    </location>
</feature>
<feature type="domain" description="Xylanase inhibitor C-terminal" evidence="2">
    <location>
        <begin position="131"/>
        <end position="210"/>
    </location>
</feature>
<dbReference type="GO" id="GO:0004190">
    <property type="term" value="F:aspartic-type endopeptidase activity"/>
    <property type="evidence" value="ECO:0007669"/>
    <property type="project" value="InterPro"/>
</dbReference>
<dbReference type="PANTHER" id="PTHR13683:SF850">
    <property type="entry name" value="PEPTIDASE A1 DOMAIN-CONTAINING PROTEIN"/>
    <property type="match status" value="1"/>
</dbReference>
<organism evidence="3 4">
    <name type="scientific">Solanum bulbocastanum</name>
    <name type="common">Wild potato</name>
    <dbReference type="NCBI Taxonomy" id="147425"/>
    <lineage>
        <taxon>Eukaryota</taxon>
        <taxon>Viridiplantae</taxon>
        <taxon>Streptophyta</taxon>
        <taxon>Embryophyta</taxon>
        <taxon>Tracheophyta</taxon>
        <taxon>Spermatophyta</taxon>
        <taxon>Magnoliopsida</taxon>
        <taxon>eudicotyledons</taxon>
        <taxon>Gunneridae</taxon>
        <taxon>Pentapetalae</taxon>
        <taxon>asterids</taxon>
        <taxon>lamiids</taxon>
        <taxon>Solanales</taxon>
        <taxon>Solanaceae</taxon>
        <taxon>Solanoideae</taxon>
        <taxon>Solaneae</taxon>
        <taxon>Solanum</taxon>
    </lineage>
</organism>
<dbReference type="Pfam" id="PF14541">
    <property type="entry name" value="TAXi_C"/>
    <property type="match status" value="1"/>
</dbReference>
<comment type="caution">
    <text evidence="3">The sequence shown here is derived from an EMBL/GenBank/DDBJ whole genome shotgun (WGS) entry which is preliminary data.</text>
</comment>
<dbReference type="SUPFAM" id="SSF50630">
    <property type="entry name" value="Acid proteases"/>
    <property type="match status" value="1"/>
</dbReference>
<dbReference type="Proteomes" id="UP001371456">
    <property type="component" value="Unassembled WGS sequence"/>
</dbReference>
<dbReference type="InterPro" id="IPR032799">
    <property type="entry name" value="TAXi_C"/>
</dbReference>
<accession>A0AAN8TD64</accession>
<dbReference type="PANTHER" id="PTHR13683">
    <property type="entry name" value="ASPARTYL PROTEASES"/>
    <property type="match status" value="1"/>
</dbReference>
<dbReference type="Gene3D" id="2.40.70.10">
    <property type="entry name" value="Acid Proteases"/>
    <property type="match status" value="1"/>
</dbReference>
<dbReference type="InterPro" id="IPR001461">
    <property type="entry name" value="Aspartic_peptidase_A1"/>
</dbReference>
<protein>
    <recommendedName>
        <fullName evidence="2">Xylanase inhibitor C-terminal domain-containing protein</fullName>
    </recommendedName>
</protein>
<evidence type="ECO:0000313" key="3">
    <source>
        <dbReference type="EMBL" id="KAK6784444.1"/>
    </source>
</evidence>
<dbReference type="EMBL" id="JBANQN010000007">
    <property type="protein sequence ID" value="KAK6784444.1"/>
    <property type="molecule type" value="Genomic_DNA"/>
</dbReference>
<sequence>MSIDPTKIPDPPMPSYNFALYNRGLFGKSKLKDYDPLLENRFARSQAIAKNLAMTLENSNMIGENGTLTRPHRAHKSKRDNGNVPKTTGLQFAYGQNQVSILFGCGRDQLSGSSFSRELSGIADLRRRVNNFGNDMTGGCFVDTGVTVTSFPQKFYIVFCDTFRKEVNIPKKVNIPVYDAPLGNFDTCYMVDPGVVPTFPVVKMYFDQQNPENLLLLEQKMGCSS</sequence>
<proteinExistence type="predicted"/>
<dbReference type="AlphaFoldDB" id="A0AAN8TD64"/>
<name>A0AAN8TD64_SOLBU</name>
<reference evidence="3 4" key="1">
    <citation type="submission" date="2024-02" db="EMBL/GenBank/DDBJ databases">
        <title>de novo genome assembly of Solanum bulbocastanum strain 11H21.</title>
        <authorList>
            <person name="Hosaka A.J."/>
        </authorList>
    </citation>
    <scope>NUCLEOTIDE SEQUENCE [LARGE SCALE GENOMIC DNA]</scope>
    <source>
        <tissue evidence="3">Young leaves</tissue>
    </source>
</reference>